<evidence type="ECO:0000256" key="1">
    <source>
        <dbReference type="SAM" id="Phobius"/>
    </source>
</evidence>
<reference evidence="3 4" key="1">
    <citation type="submission" date="2017-06" db="EMBL/GenBank/DDBJ databases">
        <title>Genome sequencing of cyanobaciteial culture collection at National Institute for Environmental Studies (NIES).</title>
        <authorList>
            <person name="Hirose Y."/>
            <person name="Shimura Y."/>
            <person name="Fujisawa T."/>
            <person name="Nakamura Y."/>
            <person name="Kawachi M."/>
        </authorList>
    </citation>
    <scope>NUCLEOTIDE SEQUENCE [LARGE SCALE GENOMIC DNA]</scope>
    <source>
        <strain evidence="3 4">NIES-23</strain>
    </source>
</reference>
<dbReference type="Pfam" id="PF13559">
    <property type="entry name" value="DUF4129"/>
    <property type="match status" value="1"/>
</dbReference>
<proteinExistence type="predicted"/>
<evidence type="ECO:0000313" key="3">
    <source>
        <dbReference type="EMBL" id="BAY70636.1"/>
    </source>
</evidence>
<sequence length="201" mass="23592">MSIDTFEKSSLNWQISQFQQQVGEWLEYQSYRFEQALPNWGSGWKLAPWVINLLSVLSWSLLVLFLTVVIWRLWVAFSPYVFSWLNNSGYARNEAKRPAPDLSVANLLERSQVLYRQGNYREACRCLYLAILQHLHDSKIILHKPSRTNSEYLQLLRLSTTPIQPYETVITTHEQLCFGNAEILPENYEQCRQAYGEIVQE</sequence>
<dbReference type="EMBL" id="AP018216">
    <property type="protein sequence ID" value="BAY70636.1"/>
    <property type="molecule type" value="Genomic_DNA"/>
</dbReference>
<keyword evidence="1" id="KW-1133">Transmembrane helix</keyword>
<name>A0A1Z4KNS5_ANAVA</name>
<evidence type="ECO:0000313" key="4">
    <source>
        <dbReference type="Proteomes" id="UP000217507"/>
    </source>
</evidence>
<protein>
    <recommendedName>
        <fullName evidence="2">Protein-glutamine gamma-glutamyltransferase-like C-terminal domain-containing protein</fullName>
    </recommendedName>
</protein>
<dbReference type="InterPro" id="IPR025403">
    <property type="entry name" value="TgpA-like_C"/>
</dbReference>
<dbReference type="Proteomes" id="UP000217507">
    <property type="component" value="Chromosome"/>
</dbReference>
<gene>
    <name evidence="3" type="ORF">NIES23_34430</name>
</gene>
<accession>A0A1Z4KNS5</accession>
<keyword evidence="1" id="KW-0472">Membrane</keyword>
<dbReference type="AlphaFoldDB" id="A0A1Z4KNS5"/>
<keyword evidence="1" id="KW-0812">Transmembrane</keyword>
<feature type="transmembrane region" description="Helical" evidence="1">
    <location>
        <begin position="49"/>
        <end position="74"/>
    </location>
</feature>
<evidence type="ECO:0000259" key="2">
    <source>
        <dbReference type="Pfam" id="PF13559"/>
    </source>
</evidence>
<feature type="domain" description="Protein-glutamine gamma-glutamyltransferase-like C-terminal" evidence="2">
    <location>
        <begin position="127"/>
        <end position="195"/>
    </location>
</feature>
<organism evidence="3 4">
    <name type="scientific">Trichormus variabilis NIES-23</name>
    <dbReference type="NCBI Taxonomy" id="1973479"/>
    <lineage>
        <taxon>Bacteria</taxon>
        <taxon>Bacillati</taxon>
        <taxon>Cyanobacteriota</taxon>
        <taxon>Cyanophyceae</taxon>
        <taxon>Nostocales</taxon>
        <taxon>Nostocaceae</taxon>
        <taxon>Trichormus</taxon>
    </lineage>
</organism>